<keyword evidence="3" id="KW-1185">Reference proteome</keyword>
<evidence type="ECO:0000313" key="3">
    <source>
        <dbReference type="Proteomes" id="UP000664835"/>
    </source>
</evidence>
<dbReference type="InterPro" id="IPR018060">
    <property type="entry name" value="HTH_AraC"/>
</dbReference>
<dbReference type="EMBL" id="JAGETV010000007">
    <property type="protein sequence ID" value="MBO1927142.1"/>
    <property type="molecule type" value="Genomic_DNA"/>
</dbReference>
<gene>
    <name evidence="2" type="ORF">J3998_06090</name>
</gene>
<protein>
    <submittedName>
        <fullName evidence="2">AraC family transcriptional regulator</fullName>
    </submittedName>
</protein>
<organism evidence="2 3">
    <name type="scientific">Thiomicrorhabdus marina</name>
    <dbReference type="NCBI Taxonomy" id="2818442"/>
    <lineage>
        <taxon>Bacteria</taxon>
        <taxon>Pseudomonadati</taxon>
        <taxon>Pseudomonadota</taxon>
        <taxon>Gammaproteobacteria</taxon>
        <taxon>Thiotrichales</taxon>
        <taxon>Piscirickettsiaceae</taxon>
        <taxon>Thiomicrorhabdus</taxon>
    </lineage>
</organism>
<evidence type="ECO:0000259" key="1">
    <source>
        <dbReference type="Pfam" id="PF00165"/>
    </source>
</evidence>
<sequence length="35" mass="3995">MLSIETIVQQFGVSPRYLTDAFRNETGKSAKVNRH</sequence>
<evidence type="ECO:0000313" key="2">
    <source>
        <dbReference type="EMBL" id="MBO1927142.1"/>
    </source>
</evidence>
<reference evidence="2 3" key="1">
    <citation type="submission" date="2021-03" db="EMBL/GenBank/DDBJ databases">
        <title>Thiomicrorhabdus sp.nov.,novel sulfur-oxidizing bacteria isolated from coastal sediment.</title>
        <authorList>
            <person name="Liu X."/>
        </authorList>
    </citation>
    <scope>NUCLEOTIDE SEQUENCE [LARGE SCALE GENOMIC DNA]</scope>
    <source>
        <strain evidence="2 3">6S2-11</strain>
    </source>
</reference>
<accession>A0ABS3Q4D0</accession>
<name>A0ABS3Q4D0_9GAMM</name>
<feature type="domain" description="HTH araC/xylS-type" evidence="1">
    <location>
        <begin position="2"/>
        <end position="31"/>
    </location>
</feature>
<proteinExistence type="predicted"/>
<dbReference type="Pfam" id="PF00165">
    <property type="entry name" value="HTH_AraC"/>
    <property type="match status" value="1"/>
</dbReference>
<comment type="caution">
    <text evidence="2">The sequence shown here is derived from an EMBL/GenBank/DDBJ whole genome shotgun (WGS) entry which is preliminary data.</text>
</comment>
<dbReference type="Proteomes" id="UP000664835">
    <property type="component" value="Unassembled WGS sequence"/>
</dbReference>
<dbReference type="Gene3D" id="1.10.10.60">
    <property type="entry name" value="Homeodomain-like"/>
    <property type="match status" value="1"/>
</dbReference>